<evidence type="ECO:0000313" key="2">
    <source>
        <dbReference type="Proteomes" id="UP001145742"/>
    </source>
</evidence>
<evidence type="ECO:0000313" key="1">
    <source>
        <dbReference type="EMBL" id="KAJ7421670.1"/>
    </source>
</evidence>
<dbReference type="EMBL" id="WHWB01033156">
    <property type="protein sequence ID" value="KAJ7421670.1"/>
    <property type="molecule type" value="Genomic_DNA"/>
</dbReference>
<proteinExistence type="predicted"/>
<protein>
    <submittedName>
        <fullName evidence="1">Uncharacterized protein</fullName>
    </submittedName>
</protein>
<reference evidence="1" key="1">
    <citation type="submission" date="2019-10" db="EMBL/GenBank/DDBJ databases">
        <authorList>
            <person name="Soares A.E.R."/>
            <person name="Aleixo A."/>
            <person name="Schneider P."/>
            <person name="Miyaki C.Y."/>
            <person name="Schneider M.P."/>
            <person name="Mello C."/>
            <person name="Vasconcelos A.T.R."/>
        </authorList>
    </citation>
    <scope>NUCLEOTIDE SEQUENCE</scope>
    <source>
        <tissue evidence="1">Muscle</tissue>
    </source>
</reference>
<comment type="caution">
    <text evidence="1">The sequence shown here is derived from an EMBL/GenBank/DDBJ whole genome shotgun (WGS) entry which is preliminary data.</text>
</comment>
<gene>
    <name evidence="1" type="ORF">WISP_41661</name>
</gene>
<name>A0ABQ9DGN0_9PASS</name>
<sequence length="109" mass="12609">MPGGKVEMSSWVSPPSCQSLTIWMPYPVWPGDNSGDKQERETLLGESTKLSAFDNLDMVNYNKLSCGYRCEGMETMQVERQKYFDLHSVPVKSGEYDLKREKMYRKDLQ</sequence>
<organism evidence="1 2">
    <name type="scientific">Willisornis vidua</name>
    <name type="common">Xingu scale-backed antbird</name>
    <dbReference type="NCBI Taxonomy" id="1566151"/>
    <lineage>
        <taxon>Eukaryota</taxon>
        <taxon>Metazoa</taxon>
        <taxon>Chordata</taxon>
        <taxon>Craniata</taxon>
        <taxon>Vertebrata</taxon>
        <taxon>Euteleostomi</taxon>
        <taxon>Archelosauria</taxon>
        <taxon>Archosauria</taxon>
        <taxon>Dinosauria</taxon>
        <taxon>Saurischia</taxon>
        <taxon>Theropoda</taxon>
        <taxon>Coelurosauria</taxon>
        <taxon>Aves</taxon>
        <taxon>Neognathae</taxon>
        <taxon>Neoaves</taxon>
        <taxon>Telluraves</taxon>
        <taxon>Australaves</taxon>
        <taxon>Passeriformes</taxon>
        <taxon>Thamnophilidae</taxon>
        <taxon>Willisornis</taxon>
    </lineage>
</organism>
<keyword evidence="2" id="KW-1185">Reference proteome</keyword>
<accession>A0ABQ9DGN0</accession>
<dbReference type="Proteomes" id="UP001145742">
    <property type="component" value="Unassembled WGS sequence"/>
</dbReference>